<dbReference type="Proteomes" id="UP001500893">
    <property type="component" value="Unassembled WGS sequence"/>
</dbReference>
<name>A0ABP6HH87_9ACTN</name>
<proteinExistence type="predicted"/>
<dbReference type="RefSeq" id="WP_345058112.1">
    <property type="nucleotide sequence ID" value="NZ_BAAAVM010000119.1"/>
</dbReference>
<organism evidence="1 2">
    <name type="scientific">Streptomyces rameus</name>
    <dbReference type="NCBI Taxonomy" id="68261"/>
    <lineage>
        <taxon>Bacteria</taxon>
        <taxon>Bacillati</taxon>
        <taxon>Actinomycetota</taxon>
        <taxon>Actinomycetes</taxon>
        <taxon>Kitasatosporales</taxon>
        <taxon>Streptomycetaceae</taxon>
        <taxon>Streptomyces</taxon>
    </lineage>
</organism>
<sequence>MNSPPTPRALWRVVPHESPALLLGRYLSALDVLCAEEERRLHLRMFHGVARLAHRFVVFKPHLGRLTPYQNSDRIPVAIVDTPLPDVDDASAVHSWSLTRSMEEHQELADLIAAVGFGRQPDLHPRLRATAERHLASHADDPVRRYFHRRRL</sequence>
<protein>
    <submittedName>
        <fullName evidence="1">Uncharacterized protein</fullName>
    </submittedName>
</protein>
<reference evidence="2" key="1">
    <citation type="journal article" date="2019" name="Int. J. Syst. Evol. Microbiol.">
        <title>The Global Catalogue of Microorganisms (GCM) 10K type strain sequencing project: providing services to taxonomists for standard genome sequencing and annotation.</title>
        <authorList>
            <consortium name="The Broad Institute Genomics Platform"/>
            <consortium name="The Broad Institute Genome Sequencing Center for Infectious Disease"/>
            <person name="Wu L."/>
            <person name="Ma J."/>
        </authorList>
    </citation>
    <scope>NUCLEOTIDE SEQUENCE [LARGE SCALE GENOMIC DNA]</scope>
    <source>
        <strain evidence="2">JCM 11574</strain>
    </source>
</reference>
<keyword evidence="2" id="KW-1185">Reference proteome</keyword>
<gene>
    <name evidence="1" type="ORF">GCM10010521_61450</name>
</gene>
<dbReference type="EMBL" id="BAAAVM010000119">
    <property type="protein sequence ID" value="GAA2774760.1"/>
    <property type="molecule type" value="Genomic_DNA"/>
</dbReference>
<accession>A0ABP6HH87</accession>
<evidence type="ECO:0000313" key="2">
    <source>
        <dbReference type="Proteomes" id="UP001500893"/>
    </source>
</evidence>
<evidence type="ECO:0000313" key="1">
    <source>
        <dbReference type="EMBL" id="GAA2774760.1"/>
    </source>
</evidence>
<comment type="caution">
    <text evidence="1">The sequence shown here is derived from an EMBL/GenBank/DDBJ whole genome shotgun (WGS) entry which is preliminary data.</text>
</comment>